<evidence type="ECO:0000313" key="2">
    <source>
        <dbReference type="Proteomes" id="UP000000305"/>
    </source>
</evidence>
<reference evidence="1 2" key="1">
    <citation type="journal article" date="2011" name="Science">
        <title>The ecoresponsive genome of Daphnia pulex.</title>
        <authorList>
            <person name="Colbourne J.K."/>
            <person name="Pfrender M.E."/>
            <person name="Gilbert D."/>
            <person name="Thomas W.K."/>
            <person name="Tucker A."/>
            <person name="Oakley T.H."/>
            <person name="Tokishita S."/>
            <person name="Aerts A."/>
            <person name="Arnold G.J."/>
            <person name="Basu M.K."/>
            <person name="Bauer D.J."/>
            <person name="Caceres C.E."/>
            <person name="Carmel L."/>
            <person name="Casola C."/>
            <person name="Choi J.H."/>
            <person name="Detter J.C."/>
            <person name="Dong Q."/>
            <person name="Dusheyko S."/>
            <person name="Eads B.D."/>
            <person name="Frohlich T."/>
            <person name="Geiler-Samerotte K.A."/>
            <person name="Gerlach D."/>
            <person name="Hatcher P."/>
            <person name="Jogdeo S."/>
            <person name="Krijgsveld J."/>
            <person name="Kriventseva E.V."/>
            <person name="Kultz D."/>
            <person name="Laforsch C."/>
            <person name="Lindquist E."/>
            <person name="Lopez J."/>
            <person name="Manak J.R."/>
            <person name="Muller J."/>
            <person name="Pangilinan J."/>
            <person name="Patwardhan R.P."/>
            <person name="Pitluck S."/>
            <person name="Pritham E.J."/>
            <person name="Rechtsteiner A."/>
            <person name="Rho M."/>
            <person name="Rogozin I.B."/>
            <person name="Sakarya O."/>
            <person name="Salamov A."/>
            <person name="Schaack S."/>
            <person name="Shapiro H."/>
            <person name="Shiga Y."/>
            <person name="Skalitzky C."/>
            <person name="Smith Z."/>
            <person name="Souvorov A."/>
            <person name="Sung W."/>
            <person name="Tang Z."/>
            <person name="Tsuchiya D."/>
            <person name="Tu H."/>
            <person name="Vos H."/>
            <person name="Wang M."/>
            <person name="Wolf Y.I."/>
            <person name="Yamagata H."/>
            <person name="Yamada T."/>
            <person name="Ye Y."/>
            <person name="Shaw J.R."/>
            <person name="Andrews J."/>
            <person name="Crease T.J."/>
            <person name="Tang H."/>
            <person name="Lucas S.M."/>
            <person name="Robertson H.M."/>
            <person name="Bork P."/>
            <person name="Koonin E.V."/>
            <person name="Zdobnov E.M."/>
            <person name="Grigoriev I.V."/>
            <person name="Lynch M."/>
            <person name="Boore J.L."/>
        </authorList>
    </citation>
    <scope>NUCLEOTIDE SEQUENCE [LARGE SCALE GENOMIC DNA]</scope>
</reference>
<dbReference type="Proteomes" id="UP000000305">
    <property type="component" value="Unassembled WGS sequence"/>
</dbReference>
<keyword evidence="2" id="KW-1185">Reference proteome</keyword>
<proteinExistence type="predicted"/>
<gene>
    <name evidence="1" type="ORF">DAPPUDRAFT_299874</name>
</gene>
<dbReference type="EMBL" id="GL732523">
    <property type="protein sequence ID" value="EFX90324.1"/>
    <property type="molecule type" value="Genomic_DNA"/>
</dbReference>
<dbReference type="InParanoid" id="E9FQR3"/>
<dbReference type="AlphaFoldDB" id="E9FQR3"/>
<organism evidence="1 2">
    <name type="scientific">Daphnia pulex</name>
    <name type="common">Water flea</name>
    <dbReference type="NCBI Taxonomy" id="6669"/>
    <lineage>
        <taxon>Eukaryota</taxon>
        <taxon>Metazoa</taxon>
        <taxon>Ecdysozoa</taxon>
        <taxon>Arthropoda</taxon>
        <taxon>Crustacea</taxon>
        <taxon>Branchiopoda</taxon>
        <taxon>Diplostraca</taxon>
        <taxon>Cladocera</taxon>
        <taxon>Anomopoda</taxon>
        <taxon>Daphniidae</taxon>
        <taxon>Daphnia</taxon>
    </lineage>
</organism>
<accession>E9FQR3</accession>
<protein>
    <submittedName>
        <fullName evidence="1">Uncharacterized protein</fullName>
    </submittedName>
</protein>
<sequence length="90" mass="10635">MITCNQCKILTVMFITHQNLPSIIPMLLKEPKLITHIMEVIKAHFRKWIINIQSHETCIQVTLNQDQKDIQELSVAMIYWPIIQQHLEDV</sequence>
<evidence type="ECO:0000313" key="1">
    <source>
        <dbReference type="EMBL" id="EFX90324.1"/>
    </source>
</evidence>
<dbReference type="HOGENOM" id="CLU_2443044_0_0_1"/>
<name>E9FQR3_DAPPU</name>
<dbReference type="KEGG" id="dpx:DAPPUDRAFT_299874"/>